<accession>A0ABT5GMN5</accession>
<keyword evidence="2" id="KW-1185">Reference proteome</keyword>
<evidence type="ECO:0000313" key="1">
    <source>
        <dbReference type="EMBL" id="MDC5698926.1"/>
    </source>
</evidence>
<organism evidence="1 2">
    <name type="scientific">Intrasporangium calvum</name>
    <dbReference type="NCBI Taxonomy" id="53358"/>
    <lineage>
        <taxon>Bacteria</taxon>
        <taxon>Bacillati</taxon>
        <taxon>Actinomycetota</taxon>
        <taxon>Actinomycetes</taxon>
        <taxon>Micrococcales</taxon>
        <taxon>Intrasporangiaceae</taxon>
        <taxon>Intrasporangium</taxon>
    </lineage>
</organism>
<name>A0ABT5GMN5_9MICO</name>
<evidence type="ECO:0000313" key="2">
    <source>
        <dbReference type="Proteomes" id="UP001150259"/>
    </source>
</evidence>
<dbReference type="Proteomes" id="UP001150259">
    <property type="component" value="Unassembled WGS sequence"/>
</dbReference>
<dbReference type="EMBL" id="JAPFQL010000093">
    <property type="protein sequence ID" value="MDC5698926.1"/>
    <property type="molecule type" value="Genomic_DNA"/>
</dbReference>
<dbReference type="RefSeq" id="WP_272463486.1">
    <property type="nucleotide sequence ID" value="NZ_JAPFQL010000093.1"/>
</dbReference>
<reference evidence="1 2" key="1">
    <citation type="submission" date="2022-11" db="EMBL/GenBank/DDBJ databases">
        <title>Anaerobic phenanthrene biodegradation by a DNRA strain PheN6.</title>
        <authorList>
            <person name="Zhang Z."/>
        </authorList>
    </citation>
    <scope>NUCLEOTIDE SEQUENCE [LARGE SCALE GENOMIC DNA]</scope>
    <source>
        <strain evidence="1 2">PheN6</strain>
    </source>
</reference>
<protein>
    <submittedName>
        <fullName evidence="1">Uncharacterized protein</fullName>
    </submittedName>
</protein>
<gene>
    <name evidence="1" type="ORF">OO014_16865</name>
</gene>
<comment type="caution">
    <text evidence="1">The sequence shown here is derived from an EMBL/GenBank/DDBJ whole genome shotgun (WGS) entry which is preliminary data.</text>
</comment>
<proteinExistence type="predicted"/>
<sequence length="57" mass="6267">MNTVHLTDAELALTQHAMHAYLSTFGHDEADVLAQVRSVIAKLEAAEHEEEQQIPVG</sequence>